<evidence type="ECO:0000313" key="2">
    <source>
        <dbReference type="Proteomes" id="UP000325780"/>
    </source>
</evidence>
<gene>
    <name evidence="1" type="ORF">BDV25DRAFT_148731</name>
</gene>
<dbReference type="AlphaFoldDB" id="A0A5N6U539"/>
<dbReference type="EMBL" id="ML742035">
    <property type="protein sequence ID" value="KAE8153753.1"/>
    <property type="molecule type" value="Genomic_DNA"/>
</dbReference>
<dbReference type="Proteomes" id="UP000325780">
    <property type="component" value="Unassembled WGS sequence"/>
</dbReference>
<sequence length="72" mass="8203">MNCWIVCPSMTLPPLRLGESSRLPECTGLCHVLIPDSLLQGYCIPRNRILVRTGDRLFCWWGVVVCSIDLVW</sequence>
<accession>A0A5N6U539</accession>
<protein>
    <submittedName>
        <fullName evidence="1">Uncharacterized protein</fullName>
    </submittedName>
</protein>
<organism evidence="1 2">
    <name type="scientific">Aspergillus avenaceus</name>
    <dbReference type="NCBI Taxonomy" id="36643"/>
    <lineage>
        <taxon>Eukaryota</taxon>
        <taxon>Fungi</taxon>
        <taxon>Dikarya</taxon>
        <taxon>Ascomycota</taxon>
        <taxon>Pezizomycotina</taxon>
        <taxon>Eurotiomycetes</taxon>
        <taxon>Eurotiomycetidae</taxon>
        <taxon>Eurotiales</taxon>
        <taxon>Aspergillaceae</taxon>
        <taxon>Aspergillus</taxon>
        <taxon>Aspergillus subgen. Circumdati</taxon>
    </lineage>
</organism>
<reference evidence="1 2" key="1">
    <citation type="submission" date="2019-04" db="EMBL/GenBank/DDBJ databases">
        <title>Friends and foes A comparative genomics study of 23 Aspergillus species from section Flavi.</title>
        <authorList>
            <consortium name="DOE Joint Genome Institute"/>
            <person name="Kjaerbolling I."/>
            <person name="Vesth T."/>
            <person name="Frisvad J.C."/>
            <person name="Nybo J.L."/>
            <person name="Theobald S."/>
            <person name="Kildgaard S."/>
            <person name="Isbrandt T."/>
            <person name="Kuo A."/>
            <person name="Sato A."/>
            <person name="Lyhne E.K."/>
            <person name="Kogle M.E."/>
            <person name="Wiebenga A."/>
            <person name="Kun R.S."/>
            <person name="Lubbers R.J."/>
            <person name="Makela M.R."/>
            <person name="Barry K."/>
            <person name="Chovatia M."/>
            <person name="Clum A."/>
            <person name="Daum C."/>
            <person name="Haridas S."/>
            <person name="He G."/>
            <person name="LaButti K."/>
            <person name="Lipzen A."/>
            <person name="Mondo S."/>
            <person name="Riley R."/>
            <person name="Salamov A."/>
            <person name="Simmons B.A."/>
            <person name="Magnuson J.K."/>
            <person name="Henrissat B."/>
            <person name="Mortensen U.H."/>
            <person name="Larsen T.O."/>
            <person name="Devries R.P."/>
            <person name="Grigoriev I.V."/>
            <person name="Machida M."/>
            <person name="Baker S.E."/>
            <person name="Andersen M.R."/>
        </authorList>
    </citation>
    <scope>NUCLEOTIDE SEQUENCE [LARGE SCALE GENOMIC DNA]</scope>
    <source>
        <strain evidence="1 2">IBT 18842</strain>
    </source>
</reference>
<evidence type="ECO:0000313" key="1">
    <source>
        <dbReference type="EMBL" id="KAE8153753.1"/>
    </source>
</evidence>
<name>A0A5N6U539_ASPAV</name>
<proteinExistence type="predicted"/>
<keyword evidence="2" id="KW-1185">Reference proteome</keyword>